<feature type="signal peptide" evidence="3">
    <location>
        <begin position="1"/>
        <end position="19"/>
    </location>
</feature>
<evidence type="ECO:0000313" key="5">
    <source>
        <dbReference type="RefSeq" id="XP_017785749.1"/>
    </source>
</evidence>
<dbReference type="PANTHER" id="PTHR10380:SF200">
    <property type="entry name" value="CUTICULAR PROTEIN 49AB-RELATED"/>
    <property type="match status" value="1"/>
</dbReference>
<keyword evidence="1" id="KW-0193">Cuticle</keyword>
<sequence>MKTIVLFACLACLLAVSSAQTFRKFSRFENTNAGQYRPSNDGQYRPDNSGQYKNNDGQYHPDASGQYVHQDSKYNHQDDKYKHQNNNYQDTFGNGQHGGNQGQSGNQGGHFVNGGHGNAIHGSAAGKYENRNYAIIRDNKKVDVDGYHYLYETENGILAEEQGKLANVGTDAEGMRAHGFYTYTGPDAVVYTVKYTADENGFLPEAQHLPTPPPVPELIVRALEYQRAHGTL</sequence>
<evidence type="ECO:0000256" key="1">
    <source>
        <dbReference type="PROSITE-ProRule" id="PRU00497"/>
    </source>
</evidence>
<feature type="region of interest" description="Disordered" evidence="2">
    <location>
        <begin position="32"/>
        <end position="118"/>
    </location>
</feature>
<reference evidence="5" key="1">
    <citation type="submission" date="2025-08" db="UniProtKB">
        <authorList>
            <consortium name="RefSeq"/>
        </authorList>
    </citation>
    <scope>IDENTIFICATION</scope>
    <source>
        <tissue evidence="5">Whole Larva</tissue>
    </source>
</reference>
<feature type="compositionally biased region" description="Polar residues" evidence="2">
    <location>
        <begin position="32"/>
        <end position="57"/>
    </location>
</feature>
<feature type="chain" id="PRO_5047118814" evidence="3">
    <location>
        <begin position="20"/>
        <end position="232"/>
    </location>
</feature>
<evidence type="ECO:0000313" key="4">
    <source>
        <dbReference type="Proteomes" id="UP000695000"/>
    </source>
</evidence>
<dbReference type="PROSITE" id="PS51155">
    <property type="entry name" value="CHIT_BIND_RR_2"/>
    <property type="match status" value="1"/>
</dbReference>
<protein>
    <submittedName>
        <fullName evidence="5">Larval cuticle protein LCP-30-like</fullName>
    </submittedName>
</protein>
<dbReference type="InterPro" id="IPR050468">
    <property type="entry name" value="Cuticle_Struct_Prot"/>
</dbReference>
<keyword evidence="3" id="KW-0732">Signal</keyword>
<organism evidence="4 5">
    <name type="scientific">Nicrophorus vespilloides</name>
    <name type="common">Boreal carrion beetle</name>
    <dbReference type="NCBI Taxonomy" id="110193"/>
    <lineage>
        <taxon>Eukaryota</taxon>
        <taxon>Metazoa</taxon>
        <taxon>Ecdysozoa</taxon>
        <taxon>Arthropoda</taxon>
        <taxon>Hexapoda</taxon>
        <taxon>Insecta</taxon>
        <taxon>Pterygota</taxon>
        <taxon>Neoptera</taxon>
        <taxon>Endopterygota</taxon>
        <taxon>Coleoptera</taxon>
        <taxon>Polyphaga</taxon>
        <taxon>Staphyliniformia</taxon>
        <taxon>Silphidae</taxon>
        <taxon>Nicrophorinae</taxon>
        <taxon>Nicrophorus</taxon>
    </lineage>
</organism>
<feature type="compositionally biased region" description="Gly residues" evidence="2">
    <location>
        <begin position="95"/>
        <end position="117"/>
    </location>
</feature>
<dbReference type="GeneID" id="108568910"/>
<name>A0ABM1NFZ9_NICVS</name>
<proteinExistence type="predicted"/>
<dbReference type="InterPro" id="IPR000618">
    <property type="entry name" value="Insect_cuticle"/>
</dbReference>
<keyword evidence="4" id="KW-1185">Reference proteome</keyword>
<evidence type="ECO:0000256" key="2">
    <source>
        <dbReference type="SAM" id="MobiDB-lite"/>
    </source>
</evidence>
<gene>
    <name evidence="5" type="primary">LOC108568910</name>
</gene>
<accession>A0ABM1NFZ9</accession>
<feature type="compositionally biased region" description="Basic and acidic residues" evidence="2">
    <location>
        <begin position="70"/>
        <end position="82"/>
    </location>
</feature>
<dbReference type="PANTHER" id="PTHR10380">
    <property type="entry name" value="CUTICLE PROTEIN"/>
    <property type="match status" value="1"/>
</dbReference>
<dbReference type="Proteomes" id="UP000695000">
    <property type="component" value="Unplaced"/>
</dbReference>
<dbReference type="RefSeq" id="XP_017785749.1">
    <property type="nucleotide sequence ID" value="XM_017930260.1"/>
</dbReference>
<dbReference type="Pfam" id="PF00379">
    <property type="entry name" value="Chitin_bind_4"/>
    <property type="match status" value="1"/>
</dbReference>
<evidence type="ECO:0000256" key="3">
    <source>
        <dbReference type="SAM" id="SignalP"/>
    </source>
</evidence>